<gene>
    <name evidence="1" type="ORF">BpHYR1_003009</name>
</gene>
<reference evidence="1 2" key="1">
    <citation type="journal article" date="2018" name="Sci. Rep.">
        <title>Genomic signatures of local adaptation to the degree of environmental predictability in rotifers.</title>
        <authorList>
            <person name="Franch-Gras L."/>
            <person name="Hahn C."/>
            <person name="Garcia-Roger E.M."/>
            <person name="Carmona M.J."/>
            <person name="Serra M."/>
            <person name="Gomez A."/>
        </authorList>
    </citation>
    <scope>NUCLEOTIDE SEQUENCE [LARGE SCALE GENOMIC DNA]</scope>
    <source>
        <strain evidence="1">HYR1</strain>
    </source>
</reference>
<dbReference type="AlphaFoldDB" id="A0A3M7Q8X5"/>
<sequence length="74" mass="8732">MSCFADLQSYCRDLIWVVQSLYQLIHFAEQFIHSNKKLILKTSNNEILTPGKLLDQSKKEAKQKKKMMNSRDRT</sequence>
<evidence type="ECO:0000313" key="2">
    <source>
        <dbReference type="Proteomes" id="UP000276133"/>
    </source>
</evidence>
<dbReference type="Proteomes" id="UP000276133">
    <property type="component" value="Unassembled WGS sequence"/>
</dbReference>
<proteinExistence type="predicted"/>
<protein>
    <submittedName>
        <fullName evidence="1">Uncharacterized protein</fullName>
    </submittedName>
</protein>
<keyword evidence="2" id="KW-1185">Reference proteome</keyword>
<comment type="caution">
    <text evidence="1">The sequence shown here is derived from an EMBL/GenBank/DDBJ whole genome shotgun (WGS) entry which is preliminary data.</text>
</comment>
<name>A0A3M7Q8X5_BRAPC</name>
<dbReference type="EMBL" id="REGN01006924">
    <property type="protein sequence ID" value="RNA07856.1"/>
    <property type="molecule type" value="Genomic_DNA"/>
</dbReference>
<organism evidence="1 2">
    <name type="scientific">Brachionus plicatilis</name>
    <name type="common">Marine rotifer</name>
    <name type="synonym">Brachionus muelleri</name>
    <dbReference type="NCBI Taxonomy" id="10195"/>
    <lineage>
        <taxon>Eukaryota</taxon>
        <taxon>Metazoa</taxon>
        <taxon>Spiralia</taxon>
        <taxon>Gnathifera</taxon>
        <taxon>Rotifera</taxon>
        <taxon>Eurotatoria</taxon>
        <taxon>Monogononta</taxon>
        <taxon>Pseudotrocha</taxon>
        <taxon>Ploima</taxon>
        <taxon>Brachionidae</taxon>
        <taxon>Brachionus</taxon>
    </lineage>
</organism>
<evidence type="ECO:0000313" key="1">
    <source>
        <dbReference type="EMBL" id="RNA07856.1"/>
    </source>
</evidence>
<accession>A0A3M7Q8X5</accession>